<reference evidence="3 5" key="1">
    <citation type="submission" date="2019-05" db="EMBL/GenBank/DDBJ databases">
        <title>Mumia sp. nov., isolated from the intestinal contents of plateau pika (Ochotona curzoniae) in the Qinghai-Tibet plateau of China.</title>
        <authorList>
            <person name="Tian Z."/>
        </authorList>
    </citation>
    <scope>NUCLEOTIDE SEQUENCE [LARGE SCALE GENOMIC DNA]</scope>
    <source>
        <strain evidence="5">527</strain>
        <strain evidence="3">Z527</strain>
    </source>
</reference>
<dbReference type="EMBL" id="VDFR01000206">
    <property type="protein sequence ID" value="TNC31242.1"/>
    <property type="molecule type" value="Genomic_DNA"/>
</dbReference>
<protein>
    <recommendedName>
        <fullName evidence="2">LysM domain-containing protein</fullName>
    </recommendedName>
</protein>
<gene>
    <name evidence="4" type="ORF">FHE65_15820</name>
    <name evidence="3" type="ORF">FHE65_31680</name>
</gene>
<evidence type="ECO:0000313" key="5">
    <source>
        <dbReference type="Proteomes" id="UP000306740"/>
    </source>
</evidence>
<dbReference type="InterPro" id="IPR036779">
    <property type="entry name" value="LysM_dom_sf"/>
</dbReference>
<dbReference type="Pfam" id="PF01476">
    <property type="entry name" value="LysM"/>
    <property type="match status" value="1"/>
</dbReference>
<organism evidence="3 5">
    <name type="scientific">Mumia zhuanghuii</name>
    <dbReference type="NCBI Taxonomy" id="2585211"/>
    <lineage>
        <taxon>Bacteria</taxon>
        <taxon>Bacillati</taxon>
        <taxon>Actinomycetota</taxon>
        <taxon>Actinomycetes</taxon>
        <taxon>Propionibacteriales</taxon>
        <taxon>Nocardioidaceae</taxon>
        <taxon>Mumia</taxon>
    </lineage>
</organism>
<feature type="domain" description="LysM" evidence="2">
    <location>
        <begin position="177"/>
        <end position="191"/>
    </location>
</feature>
<feature type="compositionally biased region" description="Basic and acidic residues" evidence="1">
    <location>
        <begin position="242"/>
        <end position="253"/>
    </location>
</feature>
<dbReference type="RefSeq" id="WP_139106218.1">
    <property type="nucleotide sequence ID" value="NZ_VDFR01000071.1"/>
</dbReference>
<dbReference type="OrthoDB" id="3210682at2"/>
<dbReference type="Gene3D" id="3.10.350.10">
    <property type="entry name" value="LysM domain"/>
    <property type="match status" value="1"/>
</dbReference>
<evidence type="ECO:0000259" key="2">
    <source>
        <dbReference type="Pfam" id="PF01476"/>
    </source>
</evidence>
<sequence length="253" mass="26145">MNPLTAMAAVPYGTLALVAPRAPRAAARLMDALGPTAPRLDVLVGDLALLVATAATAWCVTLTTCAAVCRLCGLPFPRLLIRLSPAPWRRVVLAVAGSSLVLAGPAAAVTGSPGSPGEPARPQGAQVPGSVLHGLALPDRPAGLGSAAPSAAPPPARAPTTTPAPAAPRAATDQATYRVRTGDSLWRIAARTYDDAAVPPTTAELDREWRRWYAANRSRIGPDPDALRVGTVLRPPAPRPATSDRRTQQGDLR</sequence>
<proteinExistence type="predicted"/>
<name>A0A5C4M9G2_9ACTN</name>
<accession>A0A5C4M9G2</accession>
<dbReference type="AlphaFoldDB" id="A0A5C4M9G2"/>
<dbReference type="InterPro" id="IPR018392">
    <property type="entry name" value="LysM"/>
</dbReference>
<evidence type="ECO:0000256" key="1">
    <source>
        <dbReference type="SAM" id="MobiDB-lite"/>
    </source>
</evidence>
<feature type="region of interest" description="Disordered" evidence="1">
    <location>
        <begin position="107"/>
        <end position="175"/>
    </location>
</feature>
<feature type="region of interest" description="Disordered" evidence="1">
    <location>
        <begin position="218"/>
        <end position="253"/>
    </location>
</feature>
<dbReference type="CDD" id="cd00118">
    <property type="entry name" value="LysM"/>
    <property type="match status" value="1"/>
</dbReference>
<feature type="compositionally biased region" description="Low complexity" evidence="1">
    <location>
        <begin position="158"/>
        <end position="172"/>
    </location>
</feature>
<comment type="caution">
    <text evidence="3">The sequence shown here is derived from an EMBL/GenBank/DDBJ whole genome shotgun (WGS) entry which is preliminary data.</text>
</comment>
<dbReference type="Proteomes" id="UP000306740">
    <property type="component" value="Unassembled WGS sequence"/>
</dbReference>
<dbReference type="EMBL" id="VDFR01000071">
    <property type="protein sequence ID" value="TNC44897.1"/>
    <property type="molecule type" value="Genomic_DNA"/>
</dbReference>
<evidence type="ECO:0000313" key="3">
    <source>
        <dbReference type="EMBL" id="TNC31242.1"/>
    </source>
</evidence>
<evidence type="ECO:0000313" key="4">
    <source>
        <dbReference type="EMBL" id="TNC44897.1"/>
    </source>
</evidence>